<dbReference type="RefSeq" id="WP_052653904.1">
    <property type="nucleotide sequence ID" value="NZ_CP011518.2"/>
</dbReference>
<proteinExistence type="predicted"/>
<dbReference type="Proteomes" id="UP000035050">
    <property type="component" value="Plasmid pPO70-1"/>
</dbReference>
<dbReference type="KEGG" id="pox:MB84_27775"/>
<reference evidence="1" key="1">
    <citation type="submission" date="2016-06" db="EMBL/GenBank/DDBJ databases">
        <title>Pandoraea oxalativorans DSM 23570 Genome Sequencing.</title>
        <authorList>
            <person name="Ee R."/>
            <person name="Lim Y.-L."/>
            <person name="Yong D."/>
            <person name="Yin W.-F."/>
            <person name="Chan K.-G."/>
        </authorList>
    </citation>
    <scope>NUCLEOTIDE SEQUENCE</scope>
    <source>
        <strain evidence="1">DSM 23570</strain>
        <plasmid evidence="1">pPO70-1</plasmid>
    </source>
</reference>
<keyword evidence="2" id="KW-1185">Reference proteome</keyword>
<dbReference type="PATRIC" id="fig|573737.6.peg.5417"/>
<evidence type="ECO:0000313" key="1">
    <source>
        <dbReference type="EMBL" id="AKK24641.1"/>
    </source>
</evidence>
<keyword evidence="1" id="KW-0614">Plasmid</keyword>
<evidence type="ECO:0000313" key="2">
    <source>
        <dbReference type="Proteomes" id="UP000035050"/>
    </source>
</evidence>
<accession>A0A0G3IFF2</accession>
<sequence>MADGPHFATLRSNRPLLPFERHITAKDYAAIRNNDAKTIASLTSTLSIIGDWVCGTDKVKAVRLAVMIANEENDPLVRLESAAALERLATPAYKQNFAFERRPDGQVAVRITGPDKKVWAFEAPVPSRLDTLTTTIFGTEPTQPVRPDAWRARAKDDPALTEALAHEGLPEALKLRSQPFLPPTIEFELLGGQPPHMKTCYAEMLHTLGRYETFCALREPLDEQRRQQVEDGVQHLSETGLLPFEGGTGSPPPTIDDRIFAPYLSVREMGPNAWLVDLKFEATNHNSPYSRYEATVLLSGDKMAFLFTG</sequence>
<organism evidence="1 2">
    <name type="scientific">Pandoraea oxalativorans</name>
    <dbReference type="NCBI Taxonomy" id="573737"/>
    <lineage>
        <taxon>Bacteria</taxon>
        <taxon>Pseudomonadati</taxon>
        <taxon>Pseudomonadota</taxon>
        <taxon>Betaproteobacteria</taxon>
        <taxon>Burkholderiales</taxon>
        <taxon>Burkholderiaceae</taxon>
        <taxon>Pandoraea</taxon>
    </lineage>
</organism>
<gene>
    <name evidence="1" type="ORF">MB84_27775</name>
</gene>
<protein>
    <submittedName>
        <fullName evidence="1">Uncharacterized protein</fullName>
    </submittedName>
</protein>
<dbReference type="EMBL" id="CP011518">
    <property type="protein sequence ID" value="AKK24641.1"/>
    <property type="molecule type" value="Genomic_DNA"/>
</dbReference>
<name>A0A0G3IFF2_9BURK</name>
<dbReference type="AlphaFoldDB" id="A0A0G3IFF2"/>
<geneLocation type="plasmid" evidence="1 2">
    <name>pPO70-1</name>
</geneLocation>